<gene>
    <name evidence="6" type="ORF">EG343_13230</name>
</gene>
<dbReference type="GO" id="GO:0008757">
    <property type="term" value="F:S-adenosylmethionine-dependent methyltransferase activity"/>
    <property type="evidence" value="ECO:0007669"/>
    <property type="project" value="InterPro"/>
</dbReference>
<feature type="domain" description="Methyltransferase type 11" evidence="5">
    <location>
        <begin position="98"/>
        <end position="189"/>
    </location>
</feature>
<reference evidence="6 7" key="1">
    <citation type="submission" date="2018-11" db="EMBL/GenBank/DDBJ databases">
        <title>Proposal to divide the Flavobacteriaceae and reorganize its genera based on Amino Acid Identity values calculated from whole genome sequences.</title>
        <authorList>
            <person name="Nicholson A.C."/>
            <person name="Gulvik C.A."/>
            <person name="Whitney A.M."/>
            <person name="Humrighouse B.W."/>
            <person name="Bell M."/>
            <person name="Holmes B."/>
            <person name="Steigerwalt A.G."/>
            <person name="Villarma A."/>
            <person name="Sheth M."/>
            <person name="Batra D."/>
            <person name="Pryor J."/>
            <person name="Bernardet J.-F."/>
            <person name="Hugo C."/>
            <person name="Kampfer P."/>
            <person name="Newman J."/>
            <person name="McQuiston J.R."/>
        </authorList>
    </citation>
    <scope>NUCLEOTIDE SEQUENCE [LARGE SCALE GENOMIC DNA]</scope>
    <source>
        <strain evidence="6 7">G0041</strain>
    </source>
</reference>
<keyword evidence="2 6" id="KW-0489">Methyltransferase</keyword>
<keyword evidence="4" id="KW-1133">Transmembrane helix</keyword>
<dbReference type="Pfam" id="PF08241">
    <property type="entry name" value="Methyltransf_11"/>
    <property type="match status" value="1"/>
</dbReference>
<dbReference type="Gene3D" id="3.40.50.150">
    <property type="entry name" value="Vaccinia Virus protein VP39"/>
    <property type="match status" value="1"/>
</dbReference>
<dbReference type="CDD" id="cd02440">
    <property type="entry name" value="AdoMet_MTases"/>
    <property type="match status" value="1"/>
</dbReference>
<name>A0AAD0YN67_CHRNA</name>
<dbReference type="InterPro" id="IPR029063">
    <property type="entry name" value="SAM-dependent_MTases_sf"/>
</dbReference>
<evidence type="ECO:0000313" key="7">
    <source>
        <dbReference type="Proteomes" id="UP000278288"/>
    </source>
</evidence>
<feature type="transmembrane region" description="Helical" evidence="4">
    <location>
        <begin position="32"/>
        <end position="53"/>
    </location>
</feature>
<evidence type="ECO:0000256" key="1">
    <source>
        <dbReference type="ARBA" id="ARBA00008361"/>
    </source>
</evidence>
<evidence type="ECO:0000256" key="4">
    <source>
        <dbReference type="SAM" id="Phobius"/>
    </source>
</evidence>
<keyword evidence="4" id="KW-0472">Membrane</keyword>
<dbReference type="GO" id="GO:0032259">
    <property type="term" value="P:methylation"/>
    <property type="evidence" value="ECO:0007669"/>
    <property type="project" value="UniProtKB-KW"/>
</dbReference>
<evidence type="ECO:0000256" key="2">
    <source>
        <dbReference type="ARBA" id="ARBA00022603"/>
    </source>
</evidence>
<accession>A0AAD0YN67</accession>
<dbReference type="Proteomes" id="UP000278288">
    <property type="component" value="Chromosome"/>
</dbReference>
<evidence type="ECO:0000259" key="5">
    <source>
        <dbReference type="Pfam" id="PF08241"/>
    </source>
</evidence>
<evidence type="ECO:0000256" key="3">
    <source>
        <dbReference type="ARBA" id="ARBA00022679"/>
    </source>
</evidence>
<evidence type="ECO:0000313" key="6">
    <source>
        <dbReference type="EMBL" id="AZA91528.1"/>
    </source>
</evidence>
<proteinExistence type="inferred from homology"/>
<dbReference type="InterPro" id="IPR013216">
    <property type="entry name" value="Methyltransf_11"/>
</dbReference>
<protein>
    <submittedName>
        <fullName evidence="6">Class I SAM-dependent methyltransferase</fullName>
    </submittedName>
</protein>
<keyword evidence="3" id="KW-0808">Transferase</keyword>
<dbReference type="PANTHER" id="PTHR44942:SF4">
    <property type="entry name" value="METHYLTRANSFERASE TYPE 11 DOMAIN-CONTAINING PROTEIN"/>
    <property type="match status" value="1"/>
</dbReference>
<dbReference type="SUPFAM" id="SSF53335">
    <property type="entry name" value="S-adenosyl-L-methionine-dependent methyltransferases"/>
    <property type="match status" value="1"/>
</dbReference>
<dbReference type="PANTHER" id="PTHR44942">
    <property type="entry name" value="METHYLTRANSF_11 DOMAIN-CONTAINING PROTEIN"/>
    <property type="match status" value="1"/>
</dbReference>
<organism evidence="6 7">
    <name type="scientific">Chryseobacterium nakagawai</name>
    <dbReference type="NCBI Taxonomy" id="1241982"/>
    <lineage>
        <taxon>Bacteria</taxon>
        <taxon>Pseudomonadati</taxon>
        <taxon>Bacteroidota</taxon>
        <taxon>Flavobacteriia</taxon>
        <taxon>Flavobacteriales</taxon>
        <taxon>Weeksellaceae</taxon>
        <taxon>Chryseobacterium group</taxon>
        <taxon>Chryseobacterium</taxon>
    </lineage>
</organism>
<keyword evidence="7" id="KW-1185">Reference proteome</keyword>
<sequence>MYPNHLFLFLKLDYNRLNSSIFLMIERVINRILFLFTEYTIFVIFGYNTKLVLLMRSSFKEKFYELIHDEYKLYYIAPFVDEISNFLDENRDTYTNILDFGCGFGDLSDVFYQAGFEVTGIDSDIERITEAKAKYSNVNFLNYNYTDVLPFTDNSFDVIFSSSVVQYIDHDTFFRECLRVLKKGGCVIFLENLKNNPITRVGRAYLKLKKFDYQSYPWNHLTLKEIKEMKKFFNLIRVKTYHVFGPLLYISGFKILKPILKRLDKILMNFNFIKHISWLVLIIGKK</sequence>
<dbReference type="KEGG" id="cnk:EG343_13230"/>
<dbReference type="EMBL" id="CP033923">
    <property type="protein sequence ID" value="AZA91528.1"/>
    <property type="molecule type" value="Genomic_DNA"/>
</dbReference>
<dbReference type="AlphaFoldDB" id="A0AAD0YN67"/>
<keyword evidence="4" id="KW-0812">Transmembrane</keyword>
<dbReference type="InterPro" id="IPR051052">
    <property type="entry name" value="Diverse_substrate_MTase"/>
</dbReference>
<comment type="similarity">
    <text evidence="1">Belongs to the methyltransferase superfamily.</text>
</comment>